<evidence type="ECO:0000313" key="3">
    <source>
        <dbReference type="Proteomes" id="UP000663833"/>
    </source>
</evidence>
<reference evidence="2" key="1">
    <citation type="submission" date="2021-02" db="EMBL/GenBank/DDBJ databases">
        <authorList>
            <person name="Nowell W R."/>
        </authorList>
    </citation>
    <scope>NUCLEOTIDE SEQUENCE</scope>
</reference>
<gene>
    <name evidence="2" type="ORF">LUA448_LOCUS17923</name>
</gene>
<feature type="region of interest" description="Disordered" evidence="1">
    <location>
        <begin position="1"/>
        <end position="22"/>
    </location>
</feature>
<name>A0A818AHX0_9BILA</name>
<evidence type="ECO:0000313" key="2">
    <source>
        <dbReference type="EMBL" id="CAF3404648.1"/>
    </source>
</evidence>
<sequence>MKHTGINTEQTQCDRNIGTNPPKYTEEVTRAMDNENVTNDIAQVLVLYKILEILTGEGDRLLEETSTVDNPID</sequence>
<protein>
    <submittedName>
        <fullName evidence="2">Uncharacterized protein</fullName>
    </submittedName>
</protein>
<dbReference type="EMBL" id="CAJNYD010002213">
    <property type="protein sequence ID" value="CAF3404648.1"/>
    <property type="molecule type" value="Genomic_DNA"/>
</dbReference>
<comment type="caution">
    <text evidence="2">The sequence shown here is derived from an EMBL/GenBank/DDBJ whole genome shotgun (WGS) entry which is preliminary data.</text>
</comment>
<dbReference type="AlphaFoldDB" id="A0A818AHX0"/>
<organism evidence="2 3">
    <name type="scientific">Rotaria socialis</name>
    <dbReference type="NCBI Taxonomy" id="392032"/>
    <lineage>
        <taxon>Eukaryota</taxon>
        <taxon>Metazoa</taxon>
        <taxon>Spiralia</taxon>
        <taxon>Gnathifera</taxon>
        <taxon>Rotifera</taxon>
        <taxon>Eurotatoria</taxon>
        <taxon>Bdelloidea</taxon>
        <taxon>Philodinida</taxon>
        <taxon>Philodinidae</taxon>
        <taxon>Rotaria</taxon>
    </lineage>
</organism>
<dbReference type="Proteomes" id="UP000663833">
    <property type="component" value="Unassembled WGS sequence"/>
</dbReference>
<proteinExistence type="predicted"/>
<feature type="compositionally biased region" description="Polar residues" evidence="1">
    <location>
        <begin position="1"/>
        <end position="19"/>
    </location>
</feature>
<accession>A0A818AHX0</accession>
<evidence type="ECO:0000256" key="1">
    <source>
        <dbReference type="SAM" id="MobiDB-lite"/>
    </source>
</evidence>